<dbReference type="PANTHER" id="PTHR37827:SF1">
    <property type="entry name" value="HNH DOMAIN-CONTAINING PROTEIN"/>
    <property type="match status" value="1"/>
</dbReference>
<dbReference type="OrthoDB" id="4850648at2759"/>
<dbReference type="AlphaFoldDB" id="A0A812RH13"/>
<dbReference type="EMBL" id="CAJNJA010019030">
    <property type="protein sequence ID" value="CAE7436947.1"/>
    <property type="molecule type" value="Genomic_DNA"/>
</dbReference>
<proteinExistence type="predicted"/>
<comment type="caution">
    <text evidence="1">The sequence shown here is derived from an EMBL/GenBank/DDBJ whole genome shotgun (WGS) entry which is preliminary data.</text>
</comment>
<sequence length="162" mass="18066">MLLPGPAHVARPVPVILRRLQHFPSLPLALPLASGLAVAARASAVLRRARNTGRYLNVNDGVAGCCELCSLDRDLTIHHLIPKVHWKRMKKRRQVSGKDEPPTAILCRTCHSKVHRTFTHSELGRNYNTVEALEEAPDLQEYLESRRPWGHAQAAGSKTSDF</sequence>
<keyword evidence="2" id="KW-1185">Reference proteome</keyword>
<dbReference type="Proteomes" id="UP000601435">
    <property type="component" value="Unassembled WGS sequence"/>
</dbReference>
<name>A0A812RH13_9DINO</name>
<reference evidence="1" key="1">
    <citation type="submission" date="2021-02" db="EMBL/GenBank/DDBJ databases">
        <authorList>
            <person name="Dougan E. K."/>
            <person name="Rhodes N."/>
            <person name="Thang M."/>
            <person name="Chan C."/>
        </authorList>
    </citation>
    <scope>NUCLEOTIDE SEQUENCE</scope>
</reference>
<protein>
    <submittedName>
        <fullName evidence="1">YisB protein</fullName>
    </submittedName>
</protein>
<evidence type="ECO:0000313" key="1">
    <source>
        <dbReference type="EMBL" id="CAE7436947.1"/>
    </source>
</evidence>
<accession>A0A812RH13</accession>
<dbReference type="PANTHER" id="PTHR37827">
    <property type="entry name" value="TUDOR DOMAIN-CONTAINING PROTEIN"/>
    <property type="match status" value="1"/>
</dbReference>
<evidence type="ECO:0000313" key="2">
    <source>
        <dbReference type="Proteomes" id="UP000601435"/>
    </source>
</evidence>
<organism evidence="1 2">
    <name type="scientific">Symbiodinium necroappetens</name>
    <dbReference type="NCBI Taxonomy" id="1628268"/>
    <lineage>
        <taxon>Eukaryota</taxon>
        <taxon>Sar</taxon>
        <taxon>Alveolata</taxon>
        <taxon>Dinophyceae</taxon>
        <taxon>Suessiales</taxon>
        <taxon>Symbiodiniaceae</taxon>
        <taxon>Symbiodinium</taxon>
    </lineage>
</organism>
<gene>
    <name evidence="1" type="primary">yisB</name>
    <name evidence="1" type="ORF">SNEC2469_LOCUS12008</name>
</gene>